<protein>
    <recommendedName>
        <fullName evidence="3 9">DNA replication and repair protein RecF</fullName>
    </recommendedName>
</protein>
<feature type="binding site" evidence="9">
    <location>
        <begin position="30"/>
        <end position="37"/>
    </location>
    <ligand>
        <name>ATP</name>
        <dbReference type="ChEBI" id="CHEBI:30616"/>
    </ligand>
</feature>
<name>A0AAW8B469_9GAMM</name>
<evidence type="ECO:0000256" key="6">
    <source>
        <dbReference type="ARBA" id="ARBA00022741"/>
    </source>
</evidence>
<proteinExistence type="inferred from homology"/>
<dbReference type="InterPro" id="IPR001238">
    <property type="entry name" value="DNA-binding_RecF"/>
</dbReference>
<keyword evidence="4 9" id="KW-0963">Cytoplasm</keyword>
<evidence type="ECO:0000256" key="4">
    <source>
        <dbReference type="ARBA" id="ARBA00022490"/>
    </source>
</evidence>
<keyword evidence="13" id="KW-1185">Reference proteome</keyword>
<reference evidence="12" key="2">
    <citation type="submission" date="2023-08" db="EMBL/GenBank/DDBJ databases">
        <authorList>
            <person name="Luo J."/>
        </authorList>
    </citation>
    <scope>NUCLEOTIDE SEQUENCE</scope>
    <source>
        <strain evidence="12">DSM 25064</strain>
    </source>
</reference>
<evidence type="ECO:0000256" key="2">
    <source>
        <dbReference type="ARBA" id="ARBA00008016"/>
    </source>
</evidence>
<evidence type="ECO:0000256" key="1">
    <source>
        <dbReference type="ARBA" id="ARBA00004496"/>
    </source>
</evidence>
<dbReference type="GO" id="GO:0009432">
    <property type="term" value="P:SOS response"/>
    <property type="evidence" value="ECO:0007669"/>
    <property type="project" value="UniProtKB-UniRule"/>
</dbReference>
<comment type="similarity">
    <text evidence="2 9 10">Belongs to the RecF family.</text>
</comment>
<dbReference type="InterPro" id="IPR003395">
    <property type="entry name" value="RecF/RecN/SMC_N"/>
</dbReference>
<accession>A0AAW8B469</accession>
<dbReference type="Proteomes" id="UP001178354">
    <property type="component" value="Unassembled WGS sequence"/>
</dbReference>
<dbReference type="PROSITE" id="PS00617">
    <property type="entry name" value="RECF_1"/>
    <property type="match status" value="1"/>
</dbReference>
<dbReference type="GO" id="GO:0005524">
    <property type="term" value="F:ATP binding"/>
    <property type="evidence" value="ECO:0007669"/>
    <property type="project" value="UniProtKB-UniRule"/>
</dbReference>
<keyword evidence="9 10" id="KW-0234">DNA repair</keyword>
<dbReference type="PROSITE" id="PS00618">
    <property type="entry name" value="RECF_2"/>
    <property type="match status" value="1"/>
</dbReference>
<dbReference type="RefSeq" id="WP_305170323.1">
    <property type="nucleotide sequence ID" value="NZ_JAUUUU010000003.1"/>
</dbReference>
<reference evidence="12" key="1">
    <citation type="journal article" date="2010" name="Int. J. Syst. Evol. Microbiol.">
        <title>Porticoccus litoralis gen. nov., sp. nov., a gammaproteobacterium isolated from the Yellow Sea.</title>
        <authorList>
            <person name="Oh H.M."/>
            <person name="Kim H."/>
            <person name="Kim K.M."/>
            <person name="Min G.S."/>
            <person name="Cho J.C."/>
        </authorList>
    </citation>
    <scope>NUCLEOTIDE SEQUENCE</scope>
    <source>
        <strain evidence="12">DSM 25064</strain>
    </source>
</reference>
<comment type="subcellular location">
    <subcellularLocation>
        <location evidence="1 9 10">Cytoplasm</location>
    </subcellularLocation>
</comment>
<dbReference type="InterPro" id="IPR018078">
    <property type="entry name" value="DNA-binding_RecF_CS"/>
</dbReference>
<dbReference type="GO" id="GO:0006302">
    <property type="term" value="P:double-strand break repair"/>
    <property type="evidence" value="ECO:0007669"/>
    <property type="project" value="TreeGrafter"/>
</dbReference>
<dbReference type="HAMAP" id="MF_00365">
    <property type="entry name" value="RecF"/>
    <property type="match status" value="1"/>
</dbReference>
<dbReference type="PANTHER" id="PTHR32182">
    <property type="entry name" value="DNA REPLICATION AND REPAIR PROTEIN RECF"/>
    <property type="match status" value="1"/>
</dbReference>
<evidence type="ECO:0000256" key="7">
    <source>
        <dbReference type="ARBA" id="ARBA00022840"/>
    </source>
</evidence>
<keyword evidence="6 9" id="KW-0547">Nucleotide-binding</keyword>
<keyword evidence="5 9" id="KW-0235">DNA replication</keyword>
<dbReference type="PANTHER" id="PTHR32182:SF0">
    <property type="entry name" value="DNA REPLICATION AND REPAIR PROTEIN RECF"/>
    <property type="match status" value="1"/>
</dbReference>
<comment type="caution">
    <text evidence="12">The sequence shown here is derived from an EMBL/GenBank/DDBJ whole genome shotgun (WGS) entry which is preliminary data.</text>
</comment>
<dbReference type="EMBL" id="JAUUUU010000003">
    <property type="protein sequence ID" value="MDP1520750.1"/>
    <property type="molecule type" value="Genomic_DNA"/>
</dbReference>
<comment type="function">
    <text evidence="9 10">The RecF protein is involved in DNA metabolism; it is required for DNA replication and normal SOS inducibility. RecF binds preferentially to single-stranded, linear DNA. It also seems to bind ATP.</text>
</comment>
<keyword evidence="9 10" id="KW-0227">DNA damage</keyword>
<keyword evidence="7 9" id="KW-0067">ATP-binding</keyword>
<keyword evidence="9 10" id="KW-0742">SOS response</keyword>
<evidence type="ECO:0000256" key="10">
    <source>
        <dbReference type="RuleBase" id="RU000578"/>
    </source>
</evidence>
<dbReference type="GO" id="GO:0003697">
    <property type="term" value="F:single-stranded DNA binding"/>
    <property type="evidence" value="ECO:0007669"/>
    <property type="project" value="UniProtKB-UniRule"/>
</dbReference>
<keyword evidence="8 9" id="KW-0238">DNA-binding</keyword>
<dbReference type="AlphaFoldDB" id="A0AAW8B469"/>
<dbReference type="GO" id="GO:0000731">
    <property type="term" value="P:DNA synthesis involved in DNA repair"/>
    <property type="evidence" value="ECO:0007669"/>
    <property type="project" value="TreeGrafter"/>
</dbReference>
<feature type="domain" description="RecF/RecN/SMC N-terminal" evidence="11">
    <location>
        <begin position="3"/>
        <end position="341"/>
    </location>
</feature>
<evidence type="ECO:0000259" key="11">
    <source>
        <dbReference type="Pfam" id="PF02463"/>
    </source>
</evidence>
<organism evidence="12 13">
    <name type="scientific">Porticoccus litoralis</name>
    <dbReference type="NCBI Taxonomy" id="434086"/>
    <lineage>
        <taxon>Bacteria</taxon>
        <taxon>Pseudomonadati</taxon>
        <taxon>Pseudomonadota</taxon>
        <taxon>Gammaproteobacteria</taxon>
        <taxon>Cellvibrionales</taxon>
        <taxon>Porticoccaceae</taxon>
        <taxon>Porticoccus</taxon>
    </lineage>
</organism>
<evidence type="ECO:0000256" key="9">
    <source>
        <dbReference type="HAMAP-Rule" id="MF_00365"/>
    </source>
</evidence>
<sequence>MPLTKLDVSGLRNLKPIQLHLSPTLNLFYGSNGSGKTSLLEAAFLLGRGRSFRNRQIQAVINEGQTECTVFGLSRESSGREIPLGVTRYRQGSGIFKVGGVSVNTASSLAEALPILLINQDGFNLLEGSPQHRRRFLDWGVFHVEQGYQRQFQRFQRTLKQRNSLLRHVRIDTDLLATWDKELVDSAEQITAAREGYLERLLPVLNDVLQELSPELQDIRFALFKGWDEDKTLSEILLEDRSRDQQFKTTHHGPHRADLRIRIDRHNASDVLSRGQLKILAIAMLVAQGYLYHQKTGRHGLYLIDDLAAELDLRHRMLVTRLLGRLGAQVFITGVDKHVLLGLWEGSPPQAIKLFHVEQGEITEEAGD</sequence>
<evidence type="ECO:0000256" key="3">
    <source>
        <dbReference type="ARBA" id="ARBA00020170"/>
    </source>
</evidence>
<evidence type="ECO:0000313" key="13">
    <source>
        <dbReference type="Proteomes" id="UP001178354"/>
    </source>
</evidence>
<gene>
    <name evidence="9 12" type="primary">recF</name>
    <name evidence="12" type="ORF">Q8A57_07215</name>
</gene>
<dbReference type="GO" id="GO:0006260">
    <property type="term" value="P:DNA replication"/>
    <property type="evidence" value="ECO:0007669"/>
    <property type="project" value="UniProtKB-UniRule"/>
</dbReference>
<dbReference type="NCBIfam" id="TIGR00611">
    <property type="entry name" value="recf"/>
    <property type="match status" value="1"/>
</dbReference>
<dbReference type="Gene3D" id="3.40.50.300">
    <property type="entry name" value="P-loop containing nucleotide triphosphate hydrolases"/>
    <property type="match status" value="1"/>
</dbReference>
<evidence type="ECO:0000256" key="8">
    <source>
        <dbReference type="ARBA" id="ARBA00023125"/>
    </source>
</evidence>
<evidence type="ECO:0000256" key="5">
    <source>
        <dbReference type="ARBA" id="ARBA00022705"/>
    </source>
</evidence>
<evidence type="ECO:0000313" key="12">
    <source>
        <dbReference type="EMBL" id="MDP1520750.1"/>
    </source>
</evidence>
<dbReference type="GO" id="GO:0005737">
    <property type="term" value="C:cytoplasm"/>
    <property type="evidence" value="ECO:0007669"/>
    <property type="project" value="UniProtKB-SubCell"/>
</dbReference>
<dbReference type="Pfam" id="PF02463">
    <property type="entry name" value="SMC_N"/>
    <property type="match status" value="1"/>
</dbReference>
<dbReference type="Gene3D" id="1.20.1050.90">
    <property type="entry name" value="RecF/RecN/SMC, N-terminal domain"/>
    <property type="match status" value="1"/>
</dbReference>
<dbReference type="InterPro" id="IPR042174">
    <property type="entry name" value="RecF_2"/>
</dbReference>
<dbReference type="SUPFAM" id="SSF52540">
    <property type="entry name" value="P-loop containing nucleoside triphosphate hydrolases"/>
    <property type="match status" value="1"/>
</dbReference>
<dbReference type="InterPro" id="IPR027417">
    <property type="entry name" value="P-loop_NTPase"/>
</dbReference>